<dbReference type="Gene3D" id="3.40.50.1820">
    <property type="entry name" value="alpha/beta hydrolase"/>
    <property type="match status" value="1"/>
</dbReference>
<keyword evidence="4" id="KW-0472">Membrane</keyword>
<dbReference type="OrthoDB" id="408631at2759"/>
<dbReference type="PANTHER" id="PTHR48081:SF2">
    <property type="entry name" value="ALPHA_BETA-HYDROLASE"/>
    <property type="match status" value="1"/>
</dbReference>
<dbReference type="EMBL" id="KN832870">
    <property type="protein sequence ID" value="KIN07295.1"/>
    <property type="molecule type" value="Genomic_DNA"/>
</dbReference>
<organism evidence="5 6">
    <name type="scientific">Oidiodendron maius (strain Zn)</name>
    <dbReference type="NCBI Taxonomy" id="913774"/>
    <lineage>
        <taxon>Eukaryota</taxon>
        <taxon>Fungi</taxon>
        <taxon>Dikarya</taxon>
        <taxon>Ascomycota</taxon>
        <taxon>Pezizomycotina</taxon>
        <taxon>Leotiomycetes</taxon>
        <taxon>Leotiomycetes incertae sedis</taxon>
        <taxon>Myxotrichaceae</taxon>
        <taxon>Oidiodendron</taxon>
    </lineage>
</organism>
<keyword evidence="4" id="KW-1133">Transmembrane helix</keyword>
<name>A0A0C3HWJ2_OIDMZ</name>
<sequence>MILGPISGLDCIVFLLLLAPQLILHAGFLPTLICGLQGLPFLPSWFEDAAIQCMRYGFARIPPKIARIFFSKQVALPLLRFRMLRHGYIRSPIQWRQVKQDTFQGLWTAGDHAEDPDIVLYYVHGGGFAIGSSYFYLEALQIWFSLLKSAGFKNPAIFVLDYSLVPDESYPVQLHQALAGYYYVCSRVRNPSDICMAGDSAGATLVLSLLLHLGQNKSETMSNGSIPIKNNFKVPGMAILISPWVKLLSTRYRDTSRDYLNAASLQLYAHQYCNNKISLHDPRISPGHCKDASWWQNASPSKGLFLSYGSEEVLAPEIRDLVLFWKQSGIAVECCEEKDGIHAWPIARTFLNRTIKGRQEGIRNLVSAIRDHMCSK</sequence>
<feature type="active site" evidence="3">
    <location>
        <position position="200"/>
    </location>
</feature>
<evidence type="ECO:0008006" key="7">
    <source>
        <dbReference type="Google" id="ProtNLM"/>
    </source>
</evidence>
<dbReference type="InterPro" id="IPR033140">
    <property type="entry name" value="Lipase_GDXG_put_SER_AS"/>
</dbReference>
<evidence type="ECO:0000313" key="6">
    <source>
        <dbReference type="Proteomes" id="UP000054321"/>
    </source>
</evidence>
<dbReference type="FunCoup" id="A0A0C3HWJ2">
    <property type="interactions" value="18"/>
</dbReference>
<dbReference type="GO" id="GO:0016787">
    <property type="term" value="F:hydrolase activity"/>
    <property type="evidence" value="ECO:0007669"/>
    <property type="project" value="UniProtKB-KW"/>
</dbReference>
<proteinExistence type="inferred from homology"/>
<dbReference type="HOGENOM" id="CLU_047269_1_0_1"/>
<evidence type="ECO:0000256" key="4">
    <source>
        <dbReference type="SAM" id="Phobius"/>
    </source>
</evidence>
<evidence type="ECO:0000313" key="5">
    <source>
        <dbReference type="EMBL" id="KIN07295.1"/>
    </source>
</evidence>
<dbReference type="Pfam" id="PF10340">
    <property type="entry name" value="Say1_Mug180"/>
    <property type="match status" value="1"/>
</dbReference>
<dbReference type="AlphaFoldDB" id="A0A0C3HWJ2"/>
<keyword evidence="6" id="KW-1185">Reference proteome</keyword>
<accession>A0A0C3HWJ2</accession>
<keyword evidence="2" id="KW-0378">Hydrolase</keyword>
<dbReference type="InterPro" id="IPR019436">
    <property type="entry name" value="Say1-like"/>
</dbReference>
<reference evidence="6" key="2">
    <citation type="submission" date="2015-01" db="EMBL/GenBank/DDBJ databases">
        <title>Evolutionary Origins and Diversification of the Mycorrhizal Mutualists.</title>
        <authorList>
            <consortium name="DOE Joint Genome Institute"/>
            <consortium name="Mycorrhizal Genomics Consortium"/>
            <person name="Kohler A."/>
            <person name="Kuo A."/>
            <person name="Nagy L.G."/>
            <person name="Floudas D."/>
            <person name="Copeland A."/>
            <person name="Barry K.W."/>
            <person name="Cichocki N."/>
            <person name="Veneault-Fourrey C."/>
            <person name="LaButti K."/>
            <person name="Lindquist E.A."/>
            <person name="Lipzen A."/>
            <person name="Lundell T."/>
            <person name="Morin E."/>
            <person name="Murat C."/>
            <person name="Riley R."/>
            <person name="Ohm R."/>
            <person name="Sun H."/>
            <person name="Tunlid A."/>
            <person name="Henrissat B."/>
            <person name="Grigoriev I.V."/>
            <person name="Hibbett D.S."/>
            <person name="Martin F."/>
        </authorList>
    </citation>
    <scope>NUCLEOTIDE SEQUENCE [LARGE SCALE GENOMIC DNA]</scope>
    <source>
        <strain evidence="6">Zn</strain>
    </source>
</reference>
<dbReference type="SUPFAM" id="SSF53474">
    <property type="entry name" value="alpha/beta-Hydrolases"/>
    <property type="match status" value="1"/>
</dbReference>
<dbReference type="InterPro" id="IPR050300">
    <property type="entry name" value="GDXG_lipolytic_enzyme"/>
</dbReference>
<evidence type="ECO:0000256" key="3">
    <source>
        <dbReference type="PROSITE-ProRule" id="PRU10038"/>
    </source>
</evidence>
<evidence type="ECO:0000256" key="1">
    <source>
        <dbReference type="ARBA" id="ARBA00010515"/>
    </source>
</evidence>
<reference evidence="5 6" key="1">
    <citation type="submission" date="2014-04" db="EMBL/GenBank/DDBJ databases">
        <authorList>
            <consortium name="DOE Joint Genome Institute"/>
            <person name="Kuo A."/>
            <person name="Martino E."/>
            <person name="Perotto S."/>
            <person name="Kohler A."/>
            <person name="Nagy L.G."/>
            <person name="Floudas D."/>
            <person name="Copeland A."/>
            <person name="Barry K.W."/>
            <person name="Cichocki N."/>
            <person name="Veneault-Fourrey C."/>
            <person name="LaButti K."/>
            <person name="Lindquist E.A."/>
            <person name="Lipzen A."/>
            <person name="Lundell T."/>
            <person name="Morin E."/>
            <person name="Murat C."/>
            <person name="Sun H."/>
            <person name="Tunlid A."/>
            <person name="Henrissat B."/>
            <person name="Grigoriev I.V."/>
            <person name="Hibbett D.S."/>
            <person name="Martin F."/>
            <person name="Nordberg H.P."/>
            <person name="Cantor M.N."/>
            <person name="Hua S.X."/>
        </authorList>
    </citation>
    <scope>NUCLEOTIDE SEQUENCE [LARGE SCALE GENOMIC DNA]</scope>
    <source>
        <strain evidence="5 6">Zn</strain>
    </source>
</reference>
<dbReference type="InParanoid" id="A0A0C3HWJ2"/>
<dbReference type="InterPro" id="IPR029058">
    <property type="entry name" value="AB_hydrolase_fold"/>
</dbReference>
<comment type="similarity">
    <text evidence="1">Belongs to the 'GDXG' lipolytic enzyme family.</text>
</comment>
<dbReference type="PROSITE" id="PS01174">
    <property type="entry name" value="LIPASE_GDXG_SER"/>
    <property type="match status" value="1"/>
</dbReference>
<gene>
    <name evidence="5" type="ORF">OIDMADRAFT_99496</name>
</gene>
<dbReference type="STRING" id="913774.A0A0C3HWJ2"/>
<feature type="transmembrane region" description="Helical" evidence="4">
    <location>
        <begin position="12"/>
        <end position="33"/>
    </location>
</feature>
<dbReference type="PANTHER" id="PTHR48081">
    <property type="entry name" value="AB HYDROLASE SUPERFAMILY PROTEIN C4A8.06C"/>
    <property type="match status" value="1"/>
</dbReference>
<protein>
    <recommendedName>
        <fullName evidence="7">Alpha/beta hydrolase fold-3 domain-containing protein</fullName>
    </recommendedName>
</protein>
<evidence type="ECO:0000256" key="2">
    <source>
        <dbReference type="ARBA" id="ARBA00022801"/>
    </source>
</evidence>
<dbReference type="Proteomes" id="UP000054321">
    <property type="component" value="Unassembled WGS sequence"/>
</dbReference>
<keyword evidence="4" id="KW-0812">Transmembrane</keyword>